<sequence length="85" mass="9380">MYTCIFENAHLQCLDFQKFVAAGVLLLLVALTHMHFRQCVVSSRSRLPTPPPPSCARSDTDVAVANMLSSRNVLCVANILRCGLF</sequence>
<keyword evidence="2" id="KW-1185">Reference proteome</keyword>
<dbReference type="AlphaFoldDB" id="A0A232EXX4"/>
<comment type="caution">
    <text evidence="1">The sequence shown here is derived from an EMBL/GenBank/DDBJ whole genome shotgun (WGS) entry which is preliminary data.</text>
</comment>
<reference evidence="1 2" key="1">
    <citation type="journal article" date="2017" name="Curr. Biol.">
        <title>The Evolution of Venom by Co-option of Single-Copy Genes.</title>
        <authorList>
            <person name="Martinson E.O."/>
            <person name="Mrinalini"/>
            <person name="Kelkar Y.D."/>
            <person name="Chang C.H."/>
            <person name="Werren J.H."/>
        </authorList>
    </citation>
    <scope>NUCLEOTIDE SEQUENCE [LARGE SCALE GENOMIC DNA]</scope>
    <source>
        <strain evidence="1 2">Alberta</strain>
        <tissue evidence="1">Whole body</tissue>
    </source>
</reference>
<evidence type="ECO:0000313" key="2">
    <source>
        <dbReference type="Proteomes" id="UP000215335"/>
    </source>
</evidence>
<gene>
    <name evidence="1" type="ORF">TSAR_006644</name>
</gene>
<protein>
    <submittedName>
        <fullName evidence="1">Uncharacterized protein</fullName>
    </submittedName>
</protein>
<proteinExistence type="predicted"/>
<dbReference type="EMBL" id="NNAY01001724">
    <property type="protein sequence ID" value="OXU23120.1"/>
    <property type="molecule type" value="Genomic_DNA"/>
</dbReference>
<accession>A0A232EXX4</accession>
<name>A0A232EXX4_9HYME</name>
<evidence type="ECO:0000313" key="1">
    <source>
        <dbReference type="EMBL" id="OXU23120.1"/>
    </source>
</evidence>
<organism evidence="1 2">
    <name type="scientific">Trichomalopsis sarcophagae</name>
    <dbReference type="NCBI Taxonomy" id="543379"/>
    <lineage>
        <taxon>Eukaryota</taxon>
        <taxon>Metazoa</taxon>
        <taxon>Ecdysozoa</taxon>
        <taxon>Arthropoda</taxon>
        <taxon>Hexapoda</taxon>
        <taxon>Insecta</taxon>
        <taxon>Pterygota</taxon>
        <taxon>Neoptera</taxon>
        <taxon>Endopterygota</taxon>
        <taxon>Hymenoptera</taxon>
        <taxon>Apocrita</taxon>
        <taxon>Proctotrupomorpha</taxon>
        <taxon>Chalcidoidea</taxon>
        <taxon>Pteromalidae</taxon>
        <taxon>Pteromalinae</taxon>
        <taxon>Trichomalopsis</taxon>
    </lineage>
</organism>
<dbReference type="Proteomes" id="UP000215335">
    <property type="component" value="Unassembled WGS sequence"/>
</dbReference>